<comment type="similarity">
    <text evidence="3">Belongs to the PIGS family.</text>
</comment>
<comment type="pathway">
    <text evidence="2">Glycolipid biosynthesis; glycosylphosphatidylinositol-anchor biosynthesis.</text>
</comment>
<dbReference type="InterPro" id="IPR001202">
    <property type="entry name" value="WW_dom"/>
</dbReference>
<feature type="region of interest" description="Disordered" evidence="10">
    <location>
        <begin position="168"/>
        <end position="208"/>
    </location>
</feature>
<dbReference type="UniPathway" id="UPA00196"/>
<evidence type="ECO:0000256" key="4">
    <source>
        <dbReference type="ARBA" id="ARBA00022502"/>
    </source>
</evidence>
<proteinExistence type="inferred from homology"/>
<evidence type="ECO:0000256" key="2">
    <source>
        <dbReference type="ARBA" id="ARBA00004687"/>
    </source>
</evidence>
<name>A0A813T766_9BILA</name>
<dbReference type="Proteomes" id="UP000663829">
    <property type="component" value="Unassembled WGS sequence"/>
</dbReference>
<keyword evidence="4" id="KW-0337">GPI-anchor biosynthesis</keyword>
<evidence type="ECO:0000256" key="10">
    <source>
        <dbReference type="SAM" id="MobiDB-lite"/>
    </source>
</evidence>
<feature type="compositionally biased region" description="Basic and acidic residues" evidence="10">
    <location>
        <begin position="168"/>
        <end position="180"/>
    </location>
</feature>
<dbReference type="GO" id="GO:0042765">
    <property type="term" value="C:GPI-anchor transamidase complex"/>
    <property type="evidence" value="ECO:0007669"/>
    <property type="project" value="InterPro"/>
</dbReference>
<sequence length="957" mass="109901">MEKDSSATVIDNSTISDSNHINDNNEKQIQSVKLPEDDIDSKIADFMAEIEQIGLVTTNSPLKKTSETSIITTDNLCLPSISPIPQQINNSTDEDNYINNIQNGDSAMLASYYQQWQQCFDKSSGLYYYWNKDTNECTWDSPFYNYQQMMLTQVNEIFSKNITEKVIQSEEKDEEIKETKDDDNDEEQLVYGPDTLPTDKKQKSANLNKPTLMKLSKKRQSVDNFTKQEIKKVKRSLIVASYDSDDEQSMNSEDDNETVDDQFVEGMLEQTLELKNTDRTMQIQCRTVLEKLRALETICDIIEKKNNITNSRIQLEVRFEDVLAGVLKKSYFCQKLELANEQLNEYENVSGTDGTKLVWSSDDKSYSSVQKVVSETNISVNNDPTIYLSLPPPPPPAEQAPCNNDAEDDALQMFYENIAQLDCDKKIIDGDTSRIALSSPGLIYIQPSSSDSEVKLTTNIETKTVNTLKHLHNDKEKKVMLRQLDAALPGEKRYLTVSSLLYSLLFICIGFPIWFVTTSTYRASLPDKEIAQLSQEQIVLKRSFHFYIHPSINDEFIHELKQHSFRIPSTSSIEIKLDAIIHRPEQCVEDSNHLYIGTYSSCSNSIDANLTLINEKLGFTEQLTSFQTSSRYELSFCLINNEYTNTEYNLDVSKFQSKINSTIVPYVQEYFRQSSIDIDISTQVIYYTKNLPGQIIDKHHTIHSKQLPFFINQLEGYLQRGAIEQYRQKIYFILYMPNKKETPIRIGDQTTVNQILHSFLTPKWGGIVFFNKQSNTDEEVENKYLHQVMNIFLLQLQELLGLIPPKNERADDGNINDWLFKRSVENFSVGRKTLLTLSELLQSIQNIVITLDIAQKIEQSVKLLKLCEEKLLSSNNDLIDEAHGYCQSGRLLADQVFFDQSLLKLLYFPDDQKFAIYIPLFLPVGLPLAYSLFNDINLIIKAYKNRHNPIAITPEIR</sequence>
<dbReference type="CDD" id="cd00201">
    <property type="entry name" value="WW"/>
    <property type="match status" value="1"/>
</dbReference>
<evidence type="ECO:0000256" key="3">
    <source>
        <dbReference type="ARBA" id="ARBA00005316"/>
    </source>
</evidence>
<dbReference type="EMBL" id="CAJOBC010000502">
    <property type="protein sequence ID" value="CAF3594033.1"/>
    <property type="molecule type" value="Genomic_DNA"/>
</dbReference>
<evidence type="ECO:0000256" key="6">
    <source>
        <dbReference type="ARBA" id="ARBA00022824"/>
    </source>
</evidence>
<keyword evidence="9" id="KW-0325">Glycoprotein</keyword>
<protein>
    <recommendedName>
        <fullName evidence="12">WW domain-containing protein</fullName>
    </recommendedName>
</protein>
<dbReference type="Proteomes" id="UP000681722">
    <property type="component" value="Unassembled WGS sequence"/>
</dbReference>
<keyword evidence="6" id="KW-0256">Endoplasmic reticulum</keyword>
<evidence type="ECO:0000256" key="7">
    <source>
        <dbReference type="ARBA" id="ARBA00022989"/>
    </source>
</evidence>
<dbReference type="GO" id="GO:0016255">
    <property type="term" value="P:attachment of GPI anchor to protein"/>
    <property type="evidence" value="ECO:0007669"/>
    <property type="project" value="InterPro"/>
</dbReference>
<dbReference type="PANTHER" id="PTHR21072:SF13">
    <property type="entry name" value="GPI TRANSAMIDASE COMPONENT PIG-S"/>
    <property type="match status" value="1"/>
</dbReference>
<dbReference type="Pfam" id="PF10510">
    <property type="entry name" value="PIG-S"/>
    <property type="match status" value="2"/>
</dbReference>
<gene>
    <name evidence="13" type="ORF">GPM918_LOCUS3903</name>
    <name evidence="14" type="ORF">SRO942_LOCUS3903</name>
</gene>
<evidence type="ECO:0000256" key="8">
    <source>
        <dbReference type="ARBA" id="ARBA00023136"/>
    </source>
</evidence>
<organism evidence="13 15">
    <name type="scientific">Didymodactylos carnosus</name>
    <dbReference type="NCBI Taxonomy" id="1234261"/>
    <lineage>
        <taxon>Eukaryota</taxon>
        <taxon>Metazoa</taxon>
        <taxon>Spiralia</taxon>
        <taxon>Gnathifera</taxon>
        <taxon>Rotifera</taxon>
        <taxon>Eurotatoria</taxon>
        <taxon>Bdelloidea</taxon>
        <taxon>Philodinida</taxon>
        <taxon>Philodinidae</taxon>
        <taxon>Didymodactylos</taxon>
    </lineage>
</organism>
<accession>A0A813T766</accession>
<dbReference type="InterPro" id="IPR019540">
    <property type="entry name" value="PtdIno-glycan_biosynth_class_S"/>
</dbReference>
<feature type="region of interest" description="Disordered" evidence="10">
    <location>
        <begin position="1"/>
        <end position="31"/>
    </location>
</feature>
<reference evidence="13" key="1">
    <citation type="submission" date="2021-02" db="EMBL/GenBank/DDBJ databases">
        <authorList>
            <person name="Nowell W R."/>
        </authorList>
    </citation>
    <scope>NUCLEOTIDE SEQUENCE</scope>
</reference>
<keyword evidence="15" id="KW-1185">Reference proteome</keyword>
<dbReference type="OrthoDB" id="28748at2759"/>
<comment type="subcellular location">
    <subcellularLocation>
        <location evidence="1">Endoplasmic reticulum membrane</location>
        <topology evidence="1">Multi-pass membrane protein</topology>
    </subcellularLocation>
</comment>
<keyword evidence="8 11" id="KW-0472">Membrane</keyword>
<dbReference type="EMBL" id="CAJNOQ010000502">
    <property type="protein sequence ID" value="CAF0808507.1"/>
    <property type="molecule type" value="Genomic_DNA"/>
</dbReference>
<feature type="transmembrane region" description="Helical" evidence="11">
    <location>
        <begin position="914"/>
        <end position="933"/>
    </location>
</feature>
<evidence type="ECO:0000313" key="14">
    <source>
        <dbReference type="EMBL" id="CAF3594033.1"/>
    </source>
</evidence>
<comment type="caution">
    <text evidence="13">The sequence shown here is derived from an EMBL/GenBank/DDBJ whole genome shotgun (WGS) entry which is preliminary data.</text>
</comment>
<dbReference type="Pfam" id="PF00397">
    <property type="entry name" value="WW"/>
    <property type="match status" value="1"/>
</dbReference>
<feature type="domain" description="WW" evidence="12">
    <location>
        <begin position="116"/>
        <end position="144"/>
    </location>
</feature>
<evidence type="ECO:0000256" key="5">
    <source>
        <dbReference type="ARBA" id="ARBA00022692"/>
    </source>
</evidence>
<keyword evidence="5 11" id="KW-0812">Transmembrane</keyword>
<evidence type="ECO:0000313" key="15">
    <source>
        <dbReference type="Proteomes" id="UP000663829"/>
    </source>
</evidence>
<evidence type="ECO:0000256" key="11">
    <source>
        <dbReference type="SAM" id="Phobius"/>
    </source>
</evidence>
<evidence type="ECO:0000256" key="1">
    <source>
        <dbReference type="ARBA" id="ARBA00004477"/>
    </source>
</evidence>
<dbReference type="PROSITE" id="PS50020">
    <property type="entry name" value="WW_DOMAIN_2"/>
    <property type="match status" value="1"/>
</dbReference>
<evidence type="ECO:0000256" key="9">
    <source>
        <dbReference type="ARBA" id="ARBA00023180"/>
    </source>
</evidence>
<dbReference type="GO" id="GO:0006506">
    <property type="term" value="P:GPI anchor biosynthetic process"/>
    <property type="evidence" value="ECO:0007669"/>
    <property type="project" value="UniProtKB-UniPathway"/>
</dbReference>
<keyword evidence="7 11" id="KW-1133">Transmembrane helix</keyword>
<evidence type="ECO:0000313" key="13">
    <source>
        <dbReference type="EMBL" id="CAF0808507.1"/>
    </source>
</evidence>
<dbReference type="Gene3D" id="2.20.70.10">
    <property type="match status" value="1"/>
</dbReference>
<evidence type="ECO:0000259" key="12">
    <source>
        <dbReference type="PROSITE" id="PS50020"/>
    </source>
</evidence>
<dbReference type="PANTHER" id="PTHR21072">
    <property type="entry name" value="GPI TRANSAMIDASE COMPONENT PIG-S"/>
    <property type="match status" value="1"/>
</dbReference>
<dbReference type="AlphaFoldDB" id="A0A813T766"/>